<name>A0A248VMC5_9BURK</name>
<evidence type="ECO:0000313" key="2">
    <source>
        <dbReference type="Proteomes" id="UP000215158"/>
    </source>
</evidence>
<reference evidence="1 2" key="1">
    <citation type="submission" date="2017-08" db="EMBL/GenBank/DDBJ databases">
        <title>Identification and genetic characteristics of simultaneous BTEX- and naphthalene-degrading Paraburkholderia sp. BN5 isolated from petroleum-contaminated soil.</title>
        <authorList>
            <person name="Lee Y."/>
            <person name="Jeon C.O."/>
        </authorList>
    </citation>
    <scope>NUCLEOTIDE SEQUENCE [LARGE SCALE GENOMIC DNA]</scope>
    <source>
        <strain evidence="1 2">BN5</strain>
    </source>
</reference>
<dbReference type="AlphaFoldDB" id="A0A248VMC5"/>
<protein>
    <submittedName>
        <fullName evidence="1">Uncharacterized protein</fullName>
    </submittedName>
</protein>
<accession>A0A248VMC5</accession>
<dbReference type="KEGG" id="parb:CJU94_19550"/>
<gene>
    <name evidence="1" type="ORF">CJU94_19550</name>
</gene>
<dbReference type="Proteomes" id="UP000215158">
    <property type="component" value="Chromosome 1"/>
</dbReference>
<dbReference type="EMBL" id="CP022989">
    <property type="protein sequence ID" value="ASW00149.1"/>
    <property type="molecule type" value="Genomic_DNA"/>
</dbReference>
<keyword evidence="2" id="KW-1185">Reference proteome</keyword>
<proteinExistence type="predicted"/>
<organism evidence="1 2">
    <name type="scientific">Paraburkholderia aromaticivorans</name>
    <dbReference type="NCBI Taxonomy" id="2026199"/>
    <lineage>
        <taxon>Bacteria</taxon>
        <taxon>Pseudomonadati</taxon>
        <taxon>Pseudomonadota</taxon>
        <taxon>Betaproteobacteria</taxon>
        <taxon>Burkholderiales</taxon>
        <taxon>Burkholderiaceae</taxon>
        <taxon>Paraburkholderia</taxon>
    </lineage>
</organism>
<sequence length="153" mass="16390">MSTSFSESTVAGNTKIIVPDLFVIRECNGVQCAEGAVKTTVVVAVEHVDQHKAKVQVTVRGDIGASQTLKSQTPVSTMETTRSVDNGVPVITDQFSQAREATIPLGQARQIRLPHDLRAQICIARSVNGMPDGSCNFLPLQMNEGIESSTPLL</sequence>
<evidence type="ECO:0000313" key="1">
    <source>
        <dbReference type="EMBL" id="ASW00149.1"/>
    </source>
</evidence>